<dbReference type="RefSeq" id="WP_183277691.1">
    <property type="nucleotide sequence ID" value="NZ_BLZR01000001.1"/>
</dbReference>
<feature type="transmembrane region" description="Helical" evidence="1">
    <location>
        <begin position="6"/>
        <end position="27"/>
    </location>
</feature>
<feature type="transmembrane region" description="Helical" evidence="1">
    <location>
        <begin position="67"/>
        <end position="88"/>
    </location>
</feature>
<evidence type="ECO:0000313" key="3">
    <source>
        <dbReference type="Proteomes" id="UP000580568"/>
    </source>
</evidence>
<feature type="transmembrane region" description="Helical" evidence="1">
    <location>
        <begin position="39"/>
        <end position="61"/>
    </location>
</feature>
<dbReference type="AlphaFoldDB" id="A0A6V8SGA8"/>
<evidence type="ECO:0000256" key="1">
    <source>
        <dbReference type="SAM" id="Phobius"/>
    </source>
</evidence>
<gene>
    <name evidence="2" type="ORF">bsdtw1_02350</name>
</gene>
<evidence type="ECO:0000313" key="2">
    <source>
        <dbReference type="EMBL" id="GFP76249.1"/>
    </source>
</evidence>
<comment type="caution">
    <text evidence="2">The sequence shown here is derived from an EMBL/GenBank/DDBJ whole genome shotgun (WGS) entry which is preliminary data.</text>
</comment>
<name>A0A6V8SGA8_9CLOT</name>
<dbReference type="Proteomes" id="UP000580568">
    <property type="component" value="Unassembled WGS sequence"/>
</dbReference>
<organism evidence="2 3">
    <name type="scientific">Clostridium fungisolvens</name>
    <dbReference type="NCBI Taxonomy" id="1604897"/>
    <lineage>
        <taxon>Bacteria</taxon>
        <taxon>Bacillati</taxon>
        <taxon>Bacillota</taxon>
        <taxon>Clostridia</taxon>
        <taxon>Eubacteriales</taxon>
        <taxon>Clostridiaceae</taxon>
        <taxon>Clostridium</taxon>
    </lineage>
</organism>
<accession>A0A6V8SGA8</accession>
<keyword evidence="3" id="KW-1185">Reference proteome</keyword>
<keyword evidence="1" id="KW-1133">Transmembrane helix</keyword>
<reference evidence="2 3" key="1">
    <citation type="submission" date="2020-07" db="EMBL/GenBank/DDBJ databases">
        <title>A new beta-1,3-glucan-decomposing anaerobic bacterium isolated from anoxic soil subjected to biological soil disinfestation.</title>
        <authorList>
            <person name="Ueki A."/>
            <person name="Tonouchi A."/>
        </authorList>
    </citation>
    <scope>NUCLEOTIDE SEQUENCE [LARGE SCALE GENOMIC DNA]</scope>
    <source>
        <strain evidence="2 3">TW1</strain>
    </source>
</reference>
<sequence>MSTVIIFSFSYIISCCILVFLGSKLNWKKWFSKNNTRKVIAFIISFVIYMVGCIIIDRVNITGNFNTVLRGILLSTIIIPITFGMSNVSKDKKVN</sequence>
<keyword evidence="1" id="KW-0472">Membrane</keyword>
<keyword evidence="1" id="KW-0812">Transmembrane</keyword>
<protein>
    <submittedName>
        <fullName evidence="2">Uncharacterized protein</fullName>
    </submittedName>
</protein>
<proteinExistence type="predicted"/>
<dbReference type="EMBL" id="BLZR01000001">
    <property type="protein sequence ID" value="GFP76249.1"/>
    <property type="molecule type" value="Genomic_DNA"/>
</dbReference>